<keyword evidence="2" id="KW-1185">Reference proteome</keyword>
<sequence>MQKKYLLPLYKKVSRLYGRQEKVKMLCLLLFLFLAINANAQIGSIHPLNVANSGALPPASTTGAGTLSKAATTMSIMAAGGATDALISNNVFLQGQYVEVGISPCGAFGSTVAQPSGYHGNVGGRLGFVADPLKDGWNVGSPPFNGDYFLPGSPEEGFGVQINGTNYGNYAQCSENNIPMTSVSKSFSNDTHYGNWEGTIDGLKIKQTVSFMEGDTYFIIKVELTNTTSSVMNNVYYMRNVDPDNEAATGGGFETNNAVVYQPTTDPCGRALVSATGTIFGHYLGLATIDTRARVTYGGFSNRHAGNIWNGIGLEQSGSRIGDEAISLSYNIGNIAPGVTETVIYTYILDASQIENALNSTSRIYANGVDITAPLAYSYCSQPLNLEVVNGENITWTWSPSTYLNTTTGTSVIVNAPAGTYNFNASGVNACGYTTSYDFTIQLSDDILPPVANAKDITVYLDATGTYVLSASQVNDNSSDNCTTPSDLIYSISPSEFDCASIGANTVTLTVTDASGLSSTDTAIVTVLETAAPTVITQNLTVQLGANGQAVITPAQINNGSTDNCAIASYALSTTTFTCANVGTNTVTLAVTDTSGNVSTGTATVIVQDTIAPILGGSSSMSVPPNSTNSWAPWTYTFSDPIPSGSVLSGVSLNFVARDQGWGGTGDSAHISLTGTHIGSAQLFGSDQNYSINYNQTVPSYVYGGTNTLQWSFTGYPGWQSYFNGGTLTVHYLNAGAVASTTIYLDANGNATATAAEFDNGSATDNCTVASIALAPNSFTCENIGTTTAVFTATDPSNNSATRNVTITVLDAIAPTIIAQNITINLDENGTYNLTPAEINNGSFDNCGISTWGISQSLFTCSNAGQSLNVTLFGSDASGNLGSAVAVVTIQDLIAPTVITQNVSVPLDANGQAVITPAQINNGSTDNCSIAT</sequence>
<evidence type="ECO:0008006" key="3">
    <source>
        <dbReference type="Google" id="ProtNLM"/>
    </source>
</evidence>
<dbReference type="Proteomes" id="UP000271937">
    <property type="component" value="Unassembled WGS sequence"/>
</dbReference>
<dbReference type="PANTHER" id="PTHR24273:SF32">
    <property type="entry name" value="HYALIN"/>
    <property type="match status" value="1"/>
</dbReference>
<dbReference type="EMBL" id="RQVR01000033">
    <property type="protein sequence ID" value="RRJ87724.1"/>
    <property type="molecule type" value="Genomic_DNA"/>
</dbReference>
<dbReference type="PANTHER" id="PTHR24273">
    <property type="entry name" value="FI04643P-RELATED"/>
    <property type="match status" value="1"/>
</dbReference>
<dbReference type="InterPro" id="IPR013783">
    <property type="entry name" value="Ig-like_fold"/>
</dbReference>
<reference evidence="1 2" key="1">
    <citation type="submission" date="2018-11" db="EMBL/GenBank/DDBJ databases">
        <title>Flavobacterium sp. nov., YIM 102600 draft genome.</title>
        <authorList>
            <person name="Li G."/>
            <person name="Jiang Y."/>
        </authorList>
    </citation>
    <scope>NUCLEOTIDE SEQUENCE [LARGE SCALE GENOMIC DNA]</scope>
    <source>
        <strain evidence="1 2">YIM 102600</strain>
    </source>
</reference>
<organism evidence="1 2">
    <name type="scientific">Flavobacterium macacae</name>
    <dbReference type="NCBI Taxonomy" id="2488993"/>
    <lineage>
        <taxon>Bacteria</taxon>
        <taxon>Pseudomonadati</taxon>
        <taxon>Bacteroidota</taxon>
        <taxon>Flavobacteriia</taxon>
        <taxon>Flavobacteriales</taxon>
        <taxon>Flavobacteriaceae</taxon>
        <taxon>Flavobacterium</taxon>
    </lineage>
</organism>
<name>A0A3P3VZ08_9FLAO</name>
<comment type="caution">
    <text evidence="1">The sequence shown here is derived from an EMBL/GenBank/DDBJ whole genome shotgun (WGS) entry which is preliminary data.</text>
</comment>
<gene>
    <name evidence="1" type="ORF">EG849_15200</name>
</gene>
<evidence type="ECO:0000313" key="2">
    <source>
        <dbReference type="Proteomes" id="UP000271937"/>
    </source>
</evidence>
<evidence type="ECO:0000313" key="1">
    <source>
        <dbReference type="EMBL" id="RRJ87724.1"/>
    </source>
</evidence>
<accession>A0A3P3VZ08</accession>
<proteinExistence type="predicted"/>
<dbReference type="Gene3D" id="2.60.40.10">
    <property type="entry name" value="Immunoglobulins"/>
    <property type="match status" value="1"/>
</dbReference>
<dbReference type="RefSeq" id="WP_199732373.1">
    <property type="nucleotide sequence ID" value="NZ_RQVR01000033.1"/>
</dbReference>
<feature type="non-terminal residue" evidence="1">
    <location>
        <position position="932"/>
    </location>
</feature>
<dbReference type="AlphaFoldDB" id="A0A3P3VZ08"/>
<protein>
    <recommendedName>
        <fullName evidence="3">HYR domain-containing protein</fullName>
    </recommendedName>
</protein>